<organism evidence="8 9">
    <name type="scientific">Clostridium fungisolvens</name>
    <dbReference type="NCBI Taxonomy" id="1604897"/>
    <lineage>
        <taxon>Bacteria</taxon>
        <taxon>Bacillati</taxon>
        <taxon>Bacillota</taxon>
        <taxon>Clostridia</taxon>
        <taxon>Eubacteriales</taxon>
        <taxon>Clostridiaceae</taxon>
        <taxon>Clostridium</taxon>
    </lineage>
</organism>
<dbReference type="InterPro" id="IPR015424">
    <property type="entry name" value="PyrdxlP-dep_Trfase"/>
</dbReference>
<protein>
    <submittedName>
        <fullName evidence="8">Arginine decarboxylase</fullName>
    </submittedName>
</protein>
<dbReference type="EMBL" id="BLZR01000001">
    <property type="protein sequence ID" value="GFP77926.1"/>
    <property type="molecule type" value="Genomic_DNA"/>
</dbReference>
<dbReference type="SUPFAM" id="SSF55904">
    <property type="entry name" value="Ornithine decarboxylase C-terminal domain"/>
    <property type="match status" value="1"/>
</dbReference>
<feature type="domain" description="Orn/Lys/Arg decarboxylase C-terminal" evidence="7">
    <location>
        <begin position="398"/>
        <end position="447"/>
    </location>
</feature>
<evidence type="ECO:0000313" key="8">
    <source>
        <dbReference type="EMBL" id="GFP77926.1"/>
    </source>
</evidence>
<name>A0A6V8SMC6_9CLOT</name>
<dbReference type="PANTHER" id="PTHR43277">
    <property type="entry name" value="ARGININE DECARBOXYLASE"/>
    <property type="match status" value="1"/>
</dbReference>
<evidence type="ECO:0000256" key="5">
    <source>
        <dbReference type="ARBA" id="ARBA00023239"/>
    </source>
</evidence>
<dbReference type="InterPro" id="IPR052357">
    <property type="entry name" value="Orn_Lys_Arg_decarboxylase-I"/>
</dbReference>
<evidence type="ECO:0000313" key="9">
    <source>
        <dbReference type="Proteomes" id="UP000580568"/>
    </source>
</evidence>
<reference evidence="8 9" key="1">
    <citation type="submission" date="2020-07" db="EMBL/GenBank/DDBJ databases">
        <title>A new beta-1,3-glucan-decomposing anaerobic bacterium isolated from anoxic soil subjected to biological soil disinfestation.</title>
        <authorList>
            <person name="Ueki A."/>
            <person name="Tonouchi A."/>
        </authorList>
    </citation>
    <scope>NUCLEOTIDE SEQUENCE [LARGE SCALE GENOMIC DNA]</scope>
    <source>
        <strain evidence="8 9">TW1</strain>
    </source>
</reference>
<dbReference type="InterPro" id="IPR036633">
    <property type="entry name" value="Prn/Lys/Arg_de-COase_C_sf"/>
</dbReference>
<evidence type="ECO:0000259" key="7">
    <source>
        <dbReference type="Pfam" id="PF03711"/>
    </source>
</evidence>
<proteinExistence type="inferred from homology"/>
<dbReference type="GO" id="GO:0016831">
    <property type="term" value="F:carboxy-lyase activity"/>
    <property type="evidence" value="ECO:0007669"/>
    <property type="project" value="UniProtKB-KW"/>
</dbReference>
<evidence type="ECO:0000256" key="3">
    <source>
        <dbReference type="ARBA" id="ARBA00022793"/>
    </source>
</evidence>
<keyword evidence="9" id="KW-1185">Reference proteome</keyword>
<sequence length="481" mass="54562">MKRVPLVEALKEYVKLRNAPFSMPGHKSGRGFKCDALDIDLTEFILSADITEVDGLDNLHKPEGVLKEALDMLSNLYGSEKSYFLVNGSTSGNLIMSYTCFDEGDKVLVERNCHRSIMNSLIMRKLKPVYMENTINPTLKAPESINKDYFIKLLSDNKDIKGIFLTYPNYYGIGCDIEFIIDQCKKRDIRVLVDCAHGAHFGIHERLPKNPVELGADMVVMSAHKTLPSFTQTSYLHINNKMLIEKADFYFGVFQSTSPSYMFMASLDYSRAFLEYEGKRAYDNLFDIMDKIKSKINNLSYIKVFDNSYIHESGVIFDDSRLVLFLSKGLSGHKLLDVLRDNRIQAEMSGDNNVVLLTSPFNTEEDFVSLLKTLEILDIEVIRDRDKCIYETKLPIQELIPADAFGLEKEIIPLESSLGRTVGENIIPYPPGVPMLIMGEKIEYEHIEVIKKSLSDGITMLGINSGNIKVIKDNQLCKMDK</sequence>
<dbReference type="AlphaFoldDB" id="A0A6V8SMC6"/>
<dbReference type="InterPro" id="IPR008286">
    <property type="entry name" value="Prn/Lys/Arg_de-COase_C"/>
</dbReference>
<evidence type="ECO:0000259" key="6">
    <source>
        <dbReference type="Pfam" id="PF01276"/>
    </source>
</evidence>
<dbReference type="Pfam" id="PF01276">
    <property type="entry name" value="OKR_DC_1"/>
    <property type="match status" value="1"/>
</dbReference>
<comment type="cofactor">
    <cofactor evidence="1">
        <name>pyridoxal 5'-phosphate</name>
        <dbReference type="ChEBI" id="CHEBI:597326"/>
    </cofactor>
</comment>
<evidence type="ECO:0000256" key="1">
    <source>
        <dbReference type="ARBA" id="ARBA00001933"/>
    </source>
</evidence>
<keyword evidence="4" id="KW-0663">Pyridoxal phosphate</keyword>
<comment type="caution">
    <text evidence="8">The sequence shown here is derived from an EMBL/GenBank/DDBJ whole genome shotgun (WGS) entry which is preliminary data.</text>
</comment>
<keyword evidence="5" id="KW-0456">Lyase</keyword>
<comment type="similarity">
    <text evidence="2">Belongs to the Orn/Lys/Arg decarboxylase class-I family.</text>
</comment>
<evidence type="ECO:0000256" key="2">
    <source>
        <dbReference type="ARBA" id="ARBA00010671"/>
    </source>
</evidence>
<keyword evidence="3" id="KW-0210">Decarboxylase</keyword>
<gene>
    <name evidence="8" type="ORF">bsdtw1_04100</name>
</gene>
<dbReference type="InterPro" id="IPR015421">
    <property type="entry name" value="PyrdxlP-dep_Trfase_major"/>
</dbReference>
<dbReference type="Gene3D" id="3.90.100.10">
    <property type="entry name" value="Orn/Lys/Arg decarboxylase, C-terminal domain"/>
    <property type="match status" value="1"/>
</dbReference>
<evidence type="ECO:0000256" key="4">
    <source>
        <dbReference type="ARBA" id="ARBA00022898"/>
    </source>
</evidence>
<accession>A0A6V8SMC6</accession>
<dbReference type="Pfam" id="PF03711">
    <property type="entry name" value="OKR_DC_1_C"/>
    <property type="match status" value="1"/>
</dbReference>
<dbReference type="Proteomes" id="UP000580568">
    <property type="component" value="Unassembled WGS sequence"/>
</dbReference>
<dbReference type="RefSeq" id="WP_183279259.1">
    <property type="nucleotide sequence ID" value="NZ_BLZR01000001.1"/>
</dbReference>
<dbReference type="PANTHER" id="PTHR43277:SF4">
    <property type="entry name" value="ARGININE DECARBOXYLASE"/>
    <property type="match status" value="1"/>
</dbReference>
<dbReference type="SUPFAM" id="SSF53383">
    <property type="entry name" value="PLP-dependent transferases"/>
    <property type="match status" value="1"/>
</dbReference>
<feature type="domain" description="Orn/Lys/Arg decarboxylases family 1 pyridoxal-P attachment site" evidence="6">
    <location>
        <begin position="5"/>
        <end position="309"/>
    </location>
</feature>
<dbReference type="Gene3D" id="3.40.640.10">
    <property type="entry name" value="Type I PLP-dependent aspartate aminotransferase-like (Major domain)"/>
    <property type="match status" value="1"/>
</dbReference>
<dbReference type="InterPro" id="IPR000310">
    <property type="entry name" value="Orn/Lys/Arg_deCO2ase_major_dom"/>
</dbReference>